<gene>
    <name evidence="13" type="ORF">EDD54_4426</name>
</gene>
<dbReference type="EMBL" id="SNXY01000012">
    <property type="protein sequence ID" value="TDP81556.1"/>
    <property type="molecule type" value="Genomic_DNA"/>
</dbReference>
<dbReference type="Gene3D" id="2.40.50.100">
    <property type="match status" value="1"/>
</dbReference>
<dbReference type="PANTHER" id="PTHR43514">
    <property type="entry name" value="ABC TRANSPORTER I FAMILY MEMBER 10"/>
    <property type="match status" value="1"/>
</dbReference>
<dbReference type="OrthoDB" id="9802264at2"/>
<sequence>MIAVDVAHAQGDFRLEAAFAGGAGITALFGPSGSGKSTVIGLVAGLVRPDRGRIALGERVLVDTAAGIHVPRHRRRVGVVFQDSLLFPHFSVRSNLLFGRWFAPPAERRVELGPVVDTLGIGALLGRRPATLSGGERQRVAIGRALMASPRLLLMDEPLAALDLERRLEILPLIERLRDEFAIPILYVSHAVEEVARLADRVVVLDRGRVAAVGAPDDVLKPSRGVAGDRFAVASVLTGRIGEVDAAYGLTPVRHPAGTIWLSGAIDAPGRAVRVVVRGTDVALATSLPRNVTIRTALAGTVDAVATGAGPNATVDVRLDGGDVLTAVVTRKAVDDLGLDAGDRVHALVKAVALDERFQV</sequence>
<dbReference type="GO" id="GO:0015098">
    <property type="term" value="F:molybdate ion transmembrane transporter activity"/>
    <property type="evidence" value="ECO:0007669"/>
    <property type="project" value="InterPro"/>
</dbReference>
<dbReference type="RefSeq" id="WP_126540725.1">
    <property type="nucleotide sequence ID" value="NZ_BSPM01000002.1"/>
</dbReference>
<dbReference type="InterPro" id="IPR003593">
    <property type="entry name" value="AAA+_ATPase"/>
</dbReference>
<dbReference type="Pfam" id="PF00005">
    <property type="entry name" value="ABC_tran"/>
    <property type="match status" value="1"/>
</dbReference>
<dbReference type="InterPro" id="IPR004606">
    <property type="entry name" value="Mop_domain"/>
</dbReference>
<evidence type="ECO:0000256" key="8">
    <source>
        <dbReference type="ARBA" id="ARBA00022967"/>
    </source>
</evidence>
<proteinExistence type="inferred from homology"/>
<evidence type="ECO:0000256" key="10">
    <source>
        <dbReference type="PROSITE-ProRule" id="PRU01213"/>
    </source>
</evidence>
<evidence type="ECO:0000259" key="12">
    <source>
        <dbReference type="PROSITE" id="PS51866"/>
    </source>
</evidence>
<dbReference type="InterPro" id="IPR008995">
    <property type="entry name" value="Mo/tungstate-bd_C_term_dom"/>
</dbReference>
<dbReference type="InterPro" id="IPR017871">
    <property type="entry name" value="ABC_transporter-like_CS"/>
</dbReference>
<dbReference type="GO" id="GO:0005524">
    <property type="term" value="F:ATP binding"/>
    <property type="evidence" value="ECO:0007669"/>
    <property type="project" value="UniProtKB-KW"/>
</dbReference>
<dbReference type="PANTHER" id="PTHR43514:SF4">
    <property type="entry name" value="ABC TRANSPORTER I FAMILY MEMBER 10"/>
    <property type="match status" value="1"/>
</dbReference>
<dbReference type="InterPro" id="IPR011868">
    <property type="entry name" value="ModC_ABC_ATP-bd"/>
</dbReference>
<evidence type="ECO:0000256" key="2">
    <source>
        <dbReference type="ARBA" id="ARBA00022448"/>
    </source>
</evidence>
<dbReference type="InterPro" id="IPR005116">
    <property type="entry name" value="Transp-assoc_OB_typ1"/>
</dbReference>
<organism evidence="13 14">
    <name type="scientific">Oharaeibacter diazotrophicus</name>
    <dbReference type="NCBI Taxonomy" id="1920512"/>
    <lineage>
        <taxon>Bacteria</taxon>
        <taxon>Pseudomonadati</taxon>
        <taxon>Pseudomonadota</taxon>
        <taxon>Alphaproteobacteria</taxon>
        <taxon>Hyphomicrobiales</taxon>
        <taxon>Pleomorphomonadaceae</taxon>
        <taxon>Oharaeibacter</taxon>
    </lineage>
</organism>
<reference evidence="13 14" key="1">
    <citation type="submission" date="2019-03" db="EMBL/GenBank/DDBJ databases">
        <title>Genomic Encyclopedia of Type Strains, Phase IV (KMG-IV): sequencing the most valuable type-strain genomes for metagenomic binning, comparative biology and taxonomic classification.</title>
        <authorList>
            <person name="Goeker M."/>
        </authorList>
    </citation>
    <scope>NUCLEOTIDE SEQUENCE [LARGE SCALE GENOMIC DNA]</scope>
    <source>
        <strain evidence="13 14">DSM 102969</strain>
    </source>
</reference>
<dbReference type="GO" id="GO:0140359">
    <property type="term" value="F:ABC-type transporter activity"/>
    <property type="evidence" value="ECO:0007669"/>
    <property type="project" value="InterPro"/>
</dbReference>
<keyword evidence="3" id="KW-1003">Cell membrane</keyword>
<comment type="similarity">
    <text evidence="1">Belongs to the ABC transporter superfamily.</text>
</comment>
<comment type="caution">
    <text evidence="13">The sequence shown here is derived from an EMBL/GenBank/DDBJ whole genome shotgun (WGS) entry which is preliminary data.</text>
</comment>
<evidence type="ECO:0000259" key="11">
    <source>
        <dbReference type="PROSITE" id="PS50893"/>
    </source>
</evidence>
<evidence type="ECO:0000256" key="4">
    <source>
        <dbReference type="ARBA" id="ARBA00022505"/>
    </source>
</evidence>
<dbReference type="InterPro" id="IPR050334">
    <property type="entry name" value="Molybdenum_import_ModC"/>
</dbReference>
<keyword evidence="14" id="KW-1185">Reference proteome</keyword>
<dbReference type="GO" id="GO:0016020">
    <property type="term" value="C:membrane"/>
    <property type="evidence" value="ECO:0007669"/>
    <property type="project" value="InterPro"/>
</dbReference>
<evidence type="ECO:0000313" key="13">
    <source>
        <dbReference type="EMBL" id="TDP81556.1"/>
    </source>
</evidence>
<dbReference type="PROSITE" id="PS50893">
    <property type="entry name" value="ABC_TRANSPORTER_2"/>
    <property type="match status" value="1"/>
</dbReference>
<keyword evidence="2" id="KW-0813">Transport</keyword>
<evidence type="ECO:0000256" key="6">
    <source>
        <dbReference type="ARBA" id="ARBA00022741"/>
    </source>
</evidence>
<protein>
    <submittedName>
        <fullName evidence="13">Molybdate transport system ATP-binding protein</fullName>
    </submittedName>
</protein>
<evidence type="ECO:0000313" key="14">
    <source>
        <dbReference type="Proteomes" id="UP000294547"/>
    </source>
</evidence>
<accession>A0A4R6R7K5</accession>
<dbReference type="AlphaFoldDB" id="A0A4R6R7K5"/>
<feature type="domain" description="Mop" evidence="12">
    <location>
        <begin position="291"/>
        <end position="358"/>
    </location>
</feature>
<name>A0A4R6R7K5_9HYPH</name>
<keyword evidence="5" id="KW-0997">Cell inner membrane</keyword>
<keyword evidence="4 10" id="KW-0500">Molybdenum</keyword>
<dbReference type="InterPro" id="IPR003439">
    <property type="entry name" value="ABC_transporter-like_ATP-bd"/>
</dbReference>
<dbReference type="InterPro" id="IPR027417">
    <property type="entry name" value="P-loop_NTPase"/>
</dbReference>
<dbReference type="Gene3D" id="3.40.50.300">
    <property type="entry name" value="P-loop containing nucleotide triphosphate hydrolases"/>
    <property type="match status" value="1"/>
</dbReference>
<dbReference type="SUPFAM" id="SSF52540">
    <property type="entry name" value="P-loop containing nucleoside triphosphate hydrolases"/>
    <property type="match status" value="1"/>
</dbReference>
<dbReference type="PROSITE" id="PS00211">
    <property type="entry name" value="ABC_TRANSPORTER_1"/>
    <property type="match status" value="1"/>
</dbReference>
<keyword evidence="6" id="KW-0547">Nucleotide-binding</keyword>
<keyword evidence="8" id="KW-1278">Translocase</keyword>
<evidence type="ECO:0000256" key="1">
    <source>
        <dbReference type="ARBA" id="ARBA00005417"/>
    </source>
</evidence>
<dbReference type="SMART" id="SM00382">
    <property type="entry name" value="AAA"/>
    <property type="match status" value="1"/>
</dbReference>
<evidence type="ECO:0000256" key="5">
    <source>
        <dbReference type="ARBA" id="ARBA00022519"/>
    </source>
</evidence>
<evidence type="ECO:0000256" key="9">
    <source>
        <dbReference type="ARBA" id="ARBA00023136"/>
    </source>
</evidence>
<dbReference type="SUPFAM" id="SSF50331">
    <property type="entry name" value="MOP-like"/>
    <property type="match status" value="1"/>
</dbReference>
<dbReference type="NCBIfam" id="TIGR02142">
    <property type="entry name" value="modC_ABC"/>
    <property type="match status" value="1"/>
</dbReference>
<dbReference type="PROSITE" id="PS51866">
    <property type="entry name" value="MOP"/>
    <property type="match status" value="1"/>
</dbReference>
<dbReference type="Proteomes" id="UP000294547">
    <property type="component" value="Unassembled WGS sequence"/>
</dbReference>
<dbReference type="GO" id="GO:0016887">
    <property type="term" value="F:ATP hydrolysis activity"/>
    <property type="evidence" value="ECO:0007669"/>
    <property type="project" value="InterPro"/>
</dbReference>
<evidence type="ECO:0000256" key="7">
    <source>
        <dbReference type="ARBA" id="ARBA00022840"/>
    </source>
</evidence>
<dbReference type="Pfam" id="PF03459">
    <property type="entry name" value="TOBE"/>
    <property type="match status" value="1"/>
</dbReference>
<keyword evidence="9" id="KW-0472">Membrane</keyword>
<feature type="domain" description="ABC transporter" evidence="11">
    <location>
        <begin position="1"/>
        <end position="232"/>
    </location>
</feature>
<keyword evidence="7 13" id="KW-0067">ATP-binding</keyword>
<evidence type="ECO:0000256" key="3">
    <source>
        <dbReference type="ARBA" id="ARBA00022475"/>
    </source>
</evidence>